<dbReference type="AlphaFoldDB" id="A0A3D9RMT1"/>
<evidence type="ECO:0000313" key="2">
    <source>
        <dbReference type="Proteomes" id="UP000256304"/>
    </source>
</evidence>
<dbReference type="OrthoDB" id="1681794at2"/>
<gene>
    <name evidence="1" type="ORF">A8990_11937</name>
</gene>
<proteinExistence type="predicted"/>
<dbReference type="EMBL" id="QTTN01000019">
    <property type="protein sequence ID" value="REE81203.1"/>
    <property type="molecule type" value="Genomic_DNA"/>
</dbReference>
<reference evidence="1 2" key="1">
    <citation type="submission" date="2018-08" db="EMBL/GenBank/DDBJ databases">
        <title>Genomic Encyclopedia of Type Strains, Phase III (KMG-III): the genomes of soil and plant-associated and newly described type strains.</title>
        <authorList>
            <person name="Whitman W."/>
        </authorList>
    </citation>
    <scope>NUCLEOTIDE SEQUENCE [LARGE SCALE GENOMIC DNA]</scope>
    <source>
        <strain evidence="1 2">CGMCC 1.10966</strain>
    </source>
</reference>
<sequence length="118" mass="13570">MPGFGNLLLGQYLLGWILFVWEVLINVHSRFNVAILYALTGRFQDATEILKHTQVDYWILTYGSVFVFTIFHSYKSAVATNELVGLVNTENAPLNTFFISQLEWNYLSKLLVCHHRGT</sequence>
<protein>
    <submittedName>
        <fullName evidence="1">Uncharacterized protein</fullName>
    </submittedName>
</protein>
<organism evidence="1 2">
    <name type="scientific">Paenibacillus taihuensis</name>
    <dbReference type="NCBI Taxonomy" id="1156355"/>
    <lineage>
        <taxon>Bacteria</taxon>
        <taxon>Bacillati</taxon>
        <taxon>Bacillota</taxon>
        <taxon>Bacilli</taxon>
        <taxon>Bacillales</taxon>
        <taxon>Paenibacillaceae</taxon>
        <taxon>Paenibacillus</taxon>
    </lineage>
</organism>
<keyword evidence="2" id="KW-1185">Reference proteome</keyword>
<accession>A0A3D9RMT1</accession>
<evidence type="ECO:0000313" key="1">
    <source>
        <dbReference type="EMBL" id="REE81203.1"/>
    </source>
</evidence>
<dbReference type="RefSeq" id="WP_116190142.1">
    <property type="nucleotide sequence ID" value="NZ_QTTN01000019.1"/>
</dbReference>
<name>A0A3D9RMT1_9BACL</name>
<dbReference type="Proteomes" id="UP000256304">
    <property type="component" value="Unassembled WGS sequence"/>
</dbReference>
<comment type="caution">
    <text evidence="1">The sequence shown here is derived from an EMBL/GenBank/DDBJ whole genome shotgun (WGS) entry which is preliminary data.</text>
</comment>